<dbReference type="STRING" id="67003.A0A1X0P0S0"/>
<keyword evidence="2" id="KW-1185">Reference proteome</keyword>
<protein>
    <submittedName>
        <fullName evidence="1">Dynein light chain</fullName>
    </submittedName>
</protein>
<dbReference type="CDD" id="cd21455">
    <property type="entry name" value="DLC-like_DYNLT1_DYNLT3"/>
    <property type="match status" value="1"/>
</dbReference>
<dbReference type="GO" id="GO:0007018">
    <property type="term" value="P:microtubule-based movement"/>
    <property type="evidence" value="ECO:0007669"/>
    <property type="project" value="TreeGrafter"/>
</dbReference>
<dbReference type="Proteomes" id="UP000192257">
    <property type="component" value="Unassembled WGS sequence"/>
</dbReference>
<dbReference type="AlphaFoldDB" id="A0A1X0P0S0"/>
<reference evidence="1 2" key="1">
    <citation type="submission" date="2017-03" db="EMBL/GenBank/DDBJ databases">
        <title>An alternative strategy for trypanosome survival in the mammalian bloodstream revealed through genome and transcriptome analysis of the ubiquitous bovine parasite Trypanosoma (Megatrypanum) theileri.</title>
        <authorList>
            <person name="Kelly S."/>
            <person name="Ivens A."/>
            <person name="Mott A."/>
            <person name="O'Neill E."/>
            <person name="Emms D."/>
            <person name="Macleod O."/>
            <person name="Voorheis P."/>
            <person name="Matthews J."/>
            <person name="Matthews K."/>
            <person name="Carrington M."/>
        </authorList>
    </citation>
    <scope>NUCLEOTIDE SEQUENCE [LARGE SCALE GENOMIC DNA]</scope>
    <source>
        <strain evidence="1">Edinburgh</strain>
    </source>
</reference>
<comment type="caution">
    <text evidence="1">The sequence shown here is derived from an EMBL/GenBank/DDBJ whole genome shotgun (WGS) entry which is preliminary data.</text>
</comment>
<dbReference type="VEuPathDB" id="TriTrypDB:TM35_000082260"/>
<dbReference type="Pfam" id="PF03645">
    <property type="entry name" value="Tctex-1"/>
    <property type="match status" value="1"/>
</dbReference>
<dbReference type="InterPro" id="IPR038586">
    <property type="entry name" value="Tctex-1-like_sf"/>
</dbReference>
<dbReference type="GO" id="GO:0045505">
    <property type="term" value="F:dynein intermediate chain binding"/>
    <property type="evidence" value="ECO:0007669"/>
    <property type="project" value="TreeGrafter"/>
</dbReference>
<organism evidence="1 2">
    <name type="scientific">Trypanosoma theileri</name>
    <dbReference type="NCBI Taxonomy" id="67003"/>
    <lineage>
        <taxon>Eukaryota</taxon>
        <taxon>Discoba</taxon>
        <taxon>Euglenozoa</taxon>
        <taxon>Kinetoplastea</taxon>
        <taxon>Metakinetoplastina</taxon>
        <taxon>Trypanosomatida</taxon>
        <taxon>Trypanosomatidae</taxon>
        <taxon>Trypanosoma</taxon>
    </lineage>
</organism>
<evidence type="ECO:0000313" key="2">
    <source>
        <dbReference type="Proteomes" id="UP000192257"/>
    </source>
</evidence>
<dbReference type="GeneID" id="39983871"/>
<dbReference type="PANTHER" id="PTHR21255">
    <property type="entry name" value="T-COMPLEX-ASSOCIATED-TESTIS-EXPRESSED 1/ DYNEIN LIGHT CHAIN"/>
    <property type="match status" value="1"/>
</dbReference>
<accession>A0A1X0P0S0</accession>
<dbReference type="EMBL" id="NBCO01000008">
    <property type="protein sequence ID" value="ORC90428.1"/>
    <property type="molecule type" value="Genomic_DNA"/>
</dbReference>
<evidence type="ECO:0000313" key="1">
    <source>
        <dbReference type="EMBL" id="ORC90428.1"/>
    </source>
</evidence>
<dbReference type="GO" id="GO:0005868">
    <property type="term" value="C:cytoplasmic dynein complex"/>
    <property type="evidence" value="ECO:0007669"/>
    <property type="project" value="TreeGrafter"/>
</dbReference>
<dbReference type="InterPro" id="IPR005334">
    <property type="entry name" value="Tctex-1-like"/>
</dbReference>
<dbReference type="OrthoDB" id="10059120at2759"/>
<name>A0A1X0P0S0_9TRYP</name>
<dbReference type="GO" id="GO:0005737">
    <property type="term" value="C:cytoplasm"/>
    <property type="evidence" value="ECO:0007669"/>
    <property type="project" value="TreeGrafter"/>
</dbReference>
<sequence>MTEKLTLADDAKGICEEAVARHFMPVLKYRHESVPEIVTSITENIAQRLTQEAALPRKYIVHCVILQKNGAGFHALSACSWNPVSDACYVHHSENKAMHCVVTVYGVVA</sequence>
<gene>
    <name evidence="1" type="ORF">TM35_000082260</name>
</gene>
<proteinExistence type="predicted"/>
<dbReference type="RefSeq" id="XP_028884494.1">
    <property type="nucleotide sequence ID" value="XM_029024091.1"/>
</dbReference>
<dbReference type="PANTHER" id="PTHR21255:SF4">
    <property type="entry name" value="DYNEIN LIGHT CHAIN TCTEX-TYPE"/>
    <property type="match status" value="1"/>
</dbReference>
<dbReference type="Gene3D" id="3.30.1140.40">
    <property type="entry name" value="Tctex-1"/>
    <property type="match status" value="1"/>
</dbReference>